<dbReference type="SMART" id="SM00228">
    <property type="entry name" value="PDZ"/>
    <property type="match status" value="1"/>
</dbReference>
<dbReference type="eggNOG" id="COG0793">
    <property type="taxonomic scope" value="Bacteria"/>
</dbReference>
<dbReference type="GO" id="GO:0004175">
    <property type="term" value="F:endopeptidase activity"/>
    <property type="evidence" value="ECO:0007669"/>
    <property type="project" value="TreeGrafter"/>
</dbReference>
<dbReference type="InterPro" id="IPR005151">
    <property type="entry name" value="Tail-specific_protease"/>
</dbReference>
<dbReference type="STRING" id="755732.Fluta_1409"/>
<dbReference type="EMBL" id="CP002542">
    <property type="protein sequence ID" value="AEA43403.1"/>
    <property type="molecule type" value="Genomic_DNA"/>
</dbReference>
<keyword evidence="3 5" id="KW-0378">Hydrolase</keyword>
<dbReference type="Gene3D" id="3.30.750.44">
    <property type="match status" value="1"/>
</dbReference>
<reference evidence="7 8" key="1">
    <citation type="journal article" date="2011" name="Stand. Genomic Sci.">
        <title>Complete genome sequence of the gliding freshwater bacterium Fluviicola taffensis type strain (RW262).</title>
        <authorList>
            <person name="Woyke T."/>
            <person name="Chertkov O."/>
            <person name="Lapidus A."/>
            <person name="Nolan M."/>
            <person name="Lucas S."/>
            <person name="Del Rio T.G."/>
            <person name="Tice H."/>
            <person name="Cheng J.F."/>
            <person name="Tapia R."/>
            <person name="Han C."/>
            <person name="Goodwin L."/>
            <person name="Pitluck S."/>
            <person name="Liolios K."/>
            <person name="Pagani I."/>
            <person name="Ivanova N."/>
            <person name="Huntemann M."/>
            <person name="Mavromatis K."/>
            <person name="Mikhailova N."/>
            <person name="Pati A."/>
            <person name="Chen A."/>
            <person name="Palaniappan K."/>
            <person name="Land M."/>
            <person name="Hauser L."/>
            <person name="Brambilla E.M."/>
            <person name="Rohde M."/>
            <person name="Mwirichia R."/>
            <person name="Sikorski J."/>
            <person name="Tindall B.J."/>
            <person name="Goker M."/>
            <person name="Bristow J."/>
            <person name="Eisen J.A."/>
            <person name="Markowitz V."/>
            <person name="Hugenholtz P."/>
            <person name="Klenk H.P."/>
            <person name="Kyrpides N.C."/>
        </authorList>
    </citation>
    <scope>NUCLEOTIDE SEQUENCE [LARGE SCALE GENOMIC DNA]</scope>
    <source>
        <strain evidence="8">DSM 16823 / RW262 / RW262</strain>
    </source>
</reference>
<dbReference type="PROSITE" id="PS50106">
    <property type="entry name" value="PDZ"/>
    <property type="match status" value="1"/>
</dbReference>
<dbReference type="SMART" id="SM00245">
    <property type="entry name" value="TSPc"/>
    <property type="match status" value="1"/>
</dbReference>
<dbReference type="InterPro" id="IPR036034">
    <property type="entry name" value="PDZ_sf"/>
</dbReference>
<evidence type="ECO:0000259" key="6">
    <source>
        <dbReference type="PROSITE" id="PS50106"/>
    </source>
</evidence>
<dbReference type="Gene3D" id="3.90.226.10">
    <property type="entry name" value="2-enoyl-CoA Hydratase, Chain A, domain 1"/>
    <property type="match status" value="1"/>
</dbReference>
<name>F2IDN0_FLUTR</name>
<reference evidence="8" key="2">
    <citation type="submission" date="2011-02" db="EMBL/GenBank/DDBJ databases">
        <title>The complete genome of Fluviicola taffensis DSM 16823.</title>
        <authorList>
            <consortium name="US DOE Joint Genome Institute (JGI-PGF)"/>
            <person name="Lucas S."/>
            <person name="Copeland A."/>
            <person name="Lapidus A."/>
            <person name="Bruce D."/>
            <person name="Goodwin L."/>
            <person name="Pitluck S."/>
            <person name="Kyrpides N."/>
            <person name="Mavromatis K."/>
            <person name="Ivanova N."/>
            <person name="Mikhailova N."/>
            <person name="Pagani I."/>
            <person name="Chertkov O."/>
            <person name="Detter J.C."/>
            <person name="Han C."/>
            <person name="Tapia R."/>
            <person name="Land M."/>
            <person name="Hauser L."/>
            <person name="Markowitz V."/>
            <person name="Cheng J.-F."/>
            <person name="Hugenholtz P."/>
            <person name="Woyke T."/>
            <person name="Wu D."/>
            <person name="Tindall B."/>
            <person name="Pomrenke H.G."/>
            <person name="Brambilla E."/>
            <person name="Klenk H.-P."/>
            <person name="Eisen J.A."/>
        </authorList>
    </citation>
    <scope>NUCLEOTIDE SEQUENCE [LARGE SCALE GENOMIC DNA]</scope>
    <source>
        <strain evidence="8">DSM 16823 / RW262 / RW262</strain>
    </source>
</reference>
<dbReference type="OrthoDB" id="9812068at2"/>
<dbReference type="CDD" id="cd07560">
    <property type="entry name" value="Peptidase_S41_CPP"/>
    <property type="match status" value="1"/>
</dbReference>
<evidence type="ECO:0000313" key="8">
    <source>
        <dbReference type="Proteomes" id="UP000007463"/>
    </source>
</evidence>
<dbReference type="InterPro" id="IPR004447">
    <property type="entry name" value="Peptidase_S41A"/>
</dbReference>
<dbReference type="PANTHER" id="PTHR32060:SF30">
    <property type="entry name" value="CARBOXY-TERMINAL PROCESSING PROTEASE CTPA"/>
    <property type="match status" value="1"/>
</dbReference>
<accession>F2IDN0</accession>
<sequence precursor="true">MVFESHHSNLNNNMKQFLHVFALITILIGLSPSVKAQSNGFEEIKSMELMDLIFQQLETNYVDEIKPGEMSKTAIDAMLKQLDPYTVYYHESNMEDYRMMTTGQYGGIGALIRKMGEYTFIAEPYEGKPAQLSGAMAGDKILSIDGKDMKGKASDEVSDGLRGPKGSTIQLKVERAGEEKTISITRDEIKLADVPYFGMLNNGTTGYIKLNSFTQTASAEVIAAYGKLKQQGMTSVILDLRGNGGGLLMEAVRIVNIFVKKGQTVVTTKGRIPEENKTYATSADPLDLTIPLVVLVDGGSASASEIVSGSLQDLDRAVIIGENSYGKGLVQRTFDLKYGSKIKVTISKYYTPSGRCVQRLEYYDKELGDKPKAIADSLLKSFKTVNGRKVIDGRGIEPDILVEKDDYSRLLLMLVSNNVIFNYATDFKRTHESIAPAKTFKLSDDEYAAFKAYALKQEFTYSTASEEQLEKMKKTAEDEGYFEDIKGDYQQLLSKVTPSKERDLDKFKTEINDILSSEIVARYYYQNGRAEQAFQTDKDILKAIEVLSDAKQLNTILGK</sequence>
<proteinExistence type="inferred from homology"/>
<gene>
    <name evidence="7" type="ordered locus">Fluta_1409</name>
</gene>
<dbReference type="GO" id="GO:0006508">
    <property type="term" value="P:proteolysis"/>
    <property type="evidence" value="ECO:0007669"/>
    <property type="project" value="UniProtKB-KW"/>
</dbReference>
<comment type="similarity">
    <text evidence="1 5">Belongs to the peptidase S41A family.</text>
</comment>
<dbReference type="SUPFAM" id="SSF52096">
    <property type="entry name" value="ClpP/crotonase"/>
    <property type="match status" value="1"/>
</dbReference>
<dbReference type="SUPFAM" id="SSF50156">
    <property type="entry name" value="PDZ domain-like"/>
    <property type="match status" value="1"/>
</dbReference>
<keyword evidence="2 5" id="KW-0645">Protease</keyword>
<dbReference type="InterPro" id="IPR029045">
    <property type="entry name" value="ClpP/crotonase-like_dom_sf"/>
</dbReference>
<evidence type="ECO:0000256" key="5">
    <source>
        <dbReference type="RuleBase" id="RU004404"/>
    </source>
</evidence>
<dbReference type="Pfam" id="PF00595">
    <property type="entry name" value="PDZ"/>
    <property type="match status" value="1"/>
</dbReference>
<evidence type="ECO:0000256" key="1">
    <source>
        <dbReference type="ARBA" id="ARBA00009179"/>
    </source>
</evidence>
<keyword evidence="4 5" id="KW-0720">Serine protease</keyword>
<dbReference type="Proteomes" id="UP000007463">
    <property type="component" value="Chromosome"/>
</dbReference>
<dbReference type="GO" id="GO:0008236">
    <property type="term" value="F:serine-type peptidase activity"/>
    <property type="evidence" value="ECO:0007669"/>
    <property type="project" value="UniProtKB-KW"/>
</dbReference>
<evidence type="ECO:0000256" key="4">
    <source>
        <dbReference type="ARBA" id="ARBA00022825"/>
    </source>
</evidence>
<organism evidence="7 8">
    <name type="scientific">Fluviicola taffensis (strain DSM 16823 / NCIMB 13979 / RW262)</name>
    <dbReference type="NCBI Taxonomy" id="755732"/>
    <lineage>
        <taxon>Bacteria</taxon>
        <taxon>Pseudomonadati</taxon>
        <taxon>Bacteroidota</taxon>
        <taxon>Flavobacteriia</taxon>
        <taxon>Flavobacteriales</taxon>
        <taxon>Crocinitomicaceae</taxon>
        <taxon>Fluviicola</taxon>
    </lineage>
</organism>
<feature type="domain" description="PDZ" evidence="6">
    <location>
        <begin position="106"/>
        <end position="162"/>
    </location>
</feature>
<dbReference type="AlphaFoldDB" id="F2IDN0"/>
<dbReference type="Gene3D" id="2.30.42.10">
    <property type="match status" value="1"/>
</dbReference>
<evidence type="ECO:0000256" key="3">
    <source>
        <dbReference type="ARBA" id="ARBA00022801"/>
    </source>
</evidence>
<keyword evidence="8" id="KW-1185">Reference proteome</keyword>
<dbReference type="KEGG" id="fte:Fluta_1409"/>
<dbReference type="PANTHER" id="PTHR32060">
    <property type="entry name" value="TAIL-SPECIFIC PROTEASE"/>
    <property type="match status" value="1"/>
</dbReference>
<evidence type="ECO:0000313" key="7">
    <source>
        <dbReference type="EMBL" id="AEA43403.1"/>
    </source>
</evidence>
<dbReference type="HOGENOM" id="CLU_017295_2_0_10"/>
<evidence type="ECO:0000256" key="2">
    <source>
        <dbReference type="ARBA" id="ARBA00022670"/>
    </source>
</evidence>
<dbReference type="CDD" id="cd06782">
    <property type="entry name" value="cpPDZ_CPP-like"/>
    <property type="match status" value="1"/>
</dbReference>
<protein>
    <submittedName>
        <fullName evidence="7">Carboxyl-terminal protease</fullName>
    </submittedName>
</protein>
<dbReference type="GO" id="GO:0030288">
    <property type="term" value="C:outer membrane-bounded periplasmic space"/>
    <property type="evidence" value="ECO:0007669"/>
    <property type="project" value="TreeGrafter"/>
</dbReference>
<dbReference type="GO" id="GO:0007165">
    <property type="term" value="P:signal transduction"/>
    <property type="evidence" value="ECO:0007669"/>
    <property type="project" value="TreeGrafter"/>
</dbReference>
<dbReference type="InterPro" id="IPR001478">
    <property type="entry name" value="PDZ"/>
</dbReference>
<dbReference type="Pfam" id="PF03572">
    <property type="entry name" value="Peptidase_S41"/>
    <property type="match status" value="1"/>
</dbReference>
<dbReference type="NCBIfam" id="TIGR00225">
    <property type="entry name" value="prc"/>
    <property type="match status" value="1"/>
</dbReference>